<dbReference type="Pfam" id="PF22252">
    <property type="entry name" value="PNGase_F-II_N"/>
    <property type="match status" value="1"/>
</dbReference>
<protein>
    <submittedName>
        <fullName evidence="2">GLPGLI family protein</fullName>
    </submittedName>
</protein>
<dbReference type="AlphaFoldDB" id="A0A8X8IDX6"/>
<gene>
    <name evidence="2" type="ORF">SAMN05444410_103109</name>
</gene>
<feature type="chain" id="PRO_5036444246" evidence="1">
    <location>
        <begin position="19"/>
        <end position="244"/>
    </location>
</feature>
<evidence type="ECO:0000256" key="1">
    <source>
        <dbReference type="SAM" id="SignalP"/>
    </source>
</evidence>
<feature type="signal peptide" evidence="1">
    <location>
        <begin position="1"/>
        <end position="18"/>
    </location>
</feature>
<evidence type="ECO:0000313" key="3">
    <source>
        <dbReference type="Proteomes" id="UP000198711"/>
    </source>
</evidence>
<proteinExistence type="predicted"/>
<accession>A0A8X8IDX6</accession>
<dbReference type="Proteomes" id="UP000198711">
    <property type="component" value="Unassembled WGS sequence"/>
</dbReference>
<comment type="caution">
    <text evidence="2">The sequence shown here is derived from an EMBL/GenBank/DDBJ whole genome shotgun (WGS) entry which is preliminary data.</text>
</comment>
<sequence length="244" mass="28148">MKKILLLILVFATLHVHAQTQFIQSGKIEFEKKLNVYKEIEGETFLDNFKDKIPKFQTSYFNLYFKDGKTLYEKGKDSDVKVPFFGEDRAIDDIIYCDLEHGTFQKKQKVYDEKFLLADSIRKINWRIFNETRDIAGFECRKAAGIIMDSVYVVAFYTDQIPVSGGPLCFTNLPGMILGIAVPRLNITIMATKLELETPKADKLVPPAPGKLKKTDYKNFLTTLQKAMGDWGKWGRRELFNFML</sequence>
<name>A0A8X8IDX6_9BACT</name>
<dbReference type="RefSeq" id="WP_092722649.1">
    <property type="nucleotide sequence ID" value="NZ_FNNO01000003.1"/>
</dbReference>
<dbReference type="NCBIfam" id="TIGR01200">
    <property type="entry name" value="GLPGLI"/>
    <property type="match status" value="1"/>
</dbReference>
<reference evidence="2 3" key="1">
    <citation type="submission" date="2016-10" db="EMBL/GenBank/DDBJ databases">
        <authorList>
            <person name="Varghese N."/>
            <person name="Submissions S."/>
        </authorList>
    </citation>
    <scope>NUCLEOTIDE SEQUENCE [LARGE SCALE GENOMIC DNA]</scope>
    <source>
        <strain evidence="2 3">DSM 25353</strain>
    </source>
</reference>
<evidence type="ECO:0000313" key="2">
    <source>
        <dbReference type="EMBL" id="SDW49238.1"/>
    </source>
</evidence>
<dbReference type="EMBL" id="FNNO01000003">
    <property type="protein sequence ID" value="SDW49238.1"/>
    <property type="molecule type" value="Genomic_DNA"/>
</dbReference>
<dbReference type="InterPro" id="IPR005901">
    <property type="entry name" value="GLPGLI"/>
</dbReference>
<organism evidence="2 3">
    <name type="scientific">Hydrobacter penzbergensis</name>
    <dbReference type="NCBI Taxonomy" id="1235997"/>
    <lineage>
        <taxon>Bacteria</taxon>
        <taxon>Pseudomonadati</taxon>
        <taxon>Bacteroidota</taxon>
        <taxon>Chitinophagia</taxon>
        <taxon>Chitinophagales</taxon>
        <taxon>Chitinophagaceae</taxon>
        <taxon>Hydrobacter</taxon>
    </lineage>
</organism>
<keyword evidence="1" id="KW-0732">Signal</keyword>
<keyword evidence="3" id="KW-1185">Reference proteome</keyword>